<dbReference type="AlphaFoldDB" id="A0AAW0G465"/>
<name>A0AAW0G465_9APHY</name>
<gene>
    <name evidence="3" type="ORF">QCA50_012681</name>
</gene>
<dbReference type="Pfam" id="PF12776">
    <property type="entry name" value="Myb_DNA-bind_3"/>
    <property type="match status" value="1"/>
</dbReference>
<dbReference type="InterPro" id="IPR024752">
    <property type="entry name" value="Myb/SANT-like_dom"/>
</dbReference>
<reference evidence="3 4" key="1">
    <citation type="submission" date="2022-09" db="EMBL/GenBank/DDBJ databases">
        <authorList>
            <person name="Palmer J.M."/>
        </authorList>
    </citation>
    <scope>NUCLEOTIDE SEQUENCE [LARGE SCALE GENOMIC DNA]</scope>
    <source>
        <strain evidence="3 4">DSM 7382</strain>
    </source>
</reference>
<feature type="domain" description="Myb/SANT-like" evidence="2">
    <location>
        <begin position="30"/>
        <end position="126"/>
    </location>
</feature>
<feature type="region of interest" description="Disordered" evidence="1">
    <location>
        <begin position="165"/>
        <end position="225"/>
    </location>
</feature>
<evidence type="ECO:0000259" key="2">
    <source>
        <dbReference type="Pfam" id="PF12776"/>
    </source>
</evidence>
<feature type="compositionally biased region" description="Low complexity" evidence="1">
    <location>
        <begin position="165"/>
        <end position="198"/>
    </location>
</feature>
<feature type="compositionally biased region" description="Low complexity" evidence="1">
    <location>
        <begin position="239"/>
        <end position="248"/>
    </location>
</feature>
<evidence type="ECO:0000256" key="1">
    <source>
        <dbReference type="SAM" id="MobiDB-lite"/>
    </source>
</evidence>
<accession>A0AAW0G465</accession>
<dbReference type="EMBL" id="JASBNA010000026">
    <property type="protein sequence ID" value="KAK7684357.1"/>
    <property type="molecule type" value="Genomic_DNA"/>
</dbReference>
<proteinExistence type="predicted"/>
<keyword evidence="4" id="KW-1185">Reference proteome</keyword>
<comment type="caution">
    <text evidence="3">The sequence shown here is derived from an EMBL/GenBank/DDBJ whole genome shotgun (WGS) entry which is preliminary data.</text>
</comment>
<evidence type="ECO:0000313" key="3">
    <source>
        <dbReference type="EMBL" id="KAK7684357.1"/>
    </source>
</evidence>
<protein>
    <recommendedName>
        <fullName evidence="2">Myb/SANT-like domain-containing protein</fullName>
    </recommendedName>
</protein>
<organism evidence="3 4">
    <name type="scientific">Cerrena zonata</name>
    <dbReference type="NCBI Taxonomy" id="2478898"/>
    <lineage>
        <taxon>Eukaryota</taxon>
        <taxon>Fungi</taxon>
        <taxon>Dikarya</taxon>
        <taxon>Basidiomycota</taxon>
        <taxon>Agaricomycotina</taxon>
        <taxon>Agaricomycetes</taxon>
        <taxon>Polyporales</taxon>
        <taxon>Cerrenaceae</taxon>
        <taxon>Cerrena</taxon>
    </lineage>
</organism>
<dbReference type="Proteomes" id="UP001385951">
    <property type="component" value="Unassembled WGS sequence"/>
</dbReference>
<sequence>MAESVPQAAVPTPDPVNAVIIPDVAGQALWKPADDLALVNALAVQKAAGLQSDSGFKTTVWTYVSKAVWLYGQRLGGTKTSDKCKEHFRTLKGHYLVVKELREASGFGWNDVEKKVTATDDVWKDYIAKHSKATMWQTWAFPLYDKIDSLVFGVVAMGANAYHPGQTTSDGSPSPSSTLINDSSSSSENSNSNLGSASTSRCCQRADSDLQGEGLSNSRDAHPHVRPCTADAMSAMAASLQAVSQSLSSPPPDSSPSRRRQATKMLIEDQTFDSDTEEDVLNLFVEDSASIDIFMELPTAEKRARFIRRRLQK</sequence>
<feature type="region of interest" description="Disordered" evidence="1">
    <location>
        <begin position="239"/>
        <end position="260"/>
    </location>
</feature>
<evidence type="ECO:0000313" key="4">
    <source>
        <dbReference type="Proteomes" id="UP001385951"/>
    </source>
</evidence>
<dbReference type="PANTHER" id="PTHR46929">
    <property type="entry name" value="EXPRESSED PROTEIN"/>
    <property type="match status" value="1"/>
</dbReference>
<dbReference type="PANTHER" id="PTHR46929:SF3">
    <property type="entry name" value="MYB_SANT-LIKE DOMAIN-CONTAINING PROTEIN"/>
    <property type="match status" value="1"/>
</dbReference>